<name>T1IMR2_STRMM</name>
<dbReference type="EMBL" id="JH431094">
    <property type="status" value="NOT_ANNOTATED_CDS"/>
    <property type="molecule type" value="Genomic_DNA"/>
</dbReference>
<evidence type="ECO:0000256" key="1">
    <source>
        <dbReference type="SAM" id="SignalP"/>
    </source>
</evidence>
<keyword evidence="3" id="KW-1185">Reference proteome</keyword>
<reference evidence="3" key="1">
    <citation type="submission" date="2011-05" db="EMBL/GenBank/DDBJ databases">
        <authorList>
            <person name="Richards S.R."/>
            <person name="Qu J."/>
            <person name="Jiang H."/>
            <person name="Jhangiani S.N."/>
            <person name="Agravi P."/>
            <person name="Goodspeed R."/>
            <person name="Gross S."/>
            <person name="Mandapat C."/>
            <person name="Jackson L."/>
            <person name="Mathew T."/>
            <person name="Pu L."/>
            <person name="Thornton R."/>
            <person name="Saada N."/>
            <person name="Wilczek-Boney K.B."/>
            <person name="Lee S."/>
            <person name="Kovar C."/>
            <person name="Wu Y."/>
            <person name="Scherer S.E."/>
            <person name="Worley K.C."/>
            <person name="Muzny D.M."/>
            <person name="Gibbs R."/>
        </authorList>
    </citation>
    <scope>NUCLEOTIDE SEQUENCE</scope>
    <source>
        <strain evidence="3">Brora</strain>
    </source>
</reference>
<dbReference type="Gene3D" id="2.100.10.50">
    <property type="match status" value="1"/>
</dbReference>
<dbReference type="Proteomes" id="UP000014500">
    <property type="component" value="Unassembled WGS sequence"/>
</dbReference>
<protein>
    <submittedName>
        <fullName evidence="2">Uncharacterized protein</fullName>
    </submittedName>
</protein>
<feature type="signal peptide" evidence="1">
    <location>
        <begin position="1"/>
        <end position="24"/>
    </location>
</feature>
<feature type="chain" id="PRO_5004579346" evidence="1">
    <location>
        <begin position="25"/>
        <end position="323"/>
    </location>
</feature>
<evidence type="ECO:0000313" key="2">
    <source>
        <dbReference type="EnsemblMetazoa" id="SMAR002275-PA"/>
    </source>
</evidence>
<proteinExistence type="predicted"/>
<dbReference type="EnsemblMetazoa" id="SMAR002275-RA">
    <property type="protein sequence ID" value="SMAR002275-PA"/>
    <property type="gene ID" value="SMAR002275"/>
</dbReference>
<organism evidence="2 3">
    <name type="scientific">Strigamia maritima</name>
    <name type="common">European centipede</name>
    <name type="synonym">Geophilus maritimus</name>
    <dbReference type="NCBI Taxonomy" id="126957"/>
    <lineage>
        <taxon>Eukaryota</taxon>
        <taxon>Metazoa</taxon>
        <taxon>Ecdysozoa</taxon>
        <taxon>Arthropoda</taxon>
        <taxon>Myriapoda</taxon>
        <taxon>Chilopoda</taxon>
        <taxon>Pleurostigmophora</taxon>
        <taxon>Geophilomorpha</taxon>
        <taxon>Linotaeniidae</taxon>
        <taxon>Strigamia</taxon>
    </lineage>
</organism>
<dbReference type="eggNOG" id="ENOG502S9T1">
    <property type="taxonomic scope" value="Eukaryota"/>
</dbReference>
<accession>T1IMR2</accession>
<reference evidence="2" key="2">
    <citation type="submission" date="2015-02" db="UniProtKB">
        <authorList>
            <consortium name="EnsemblMetazoa"/>
        </authorList>
    </citation>
    <scope>IDENTIFICATION</scope>
</reference>
<dbReference type="HOGENOM" id="CLU_903197_0_0_1"/>
<dbReference type="PhylomeDB" id="T1IMR2"/>
<keyword evidence="1" id="KW-0732">Signal</keyword>
<dbReference type="STRING" id="126957.T1IMR2"/>
<dbReference type="AlphaFoldDB" id="T1IMR2"/>
<evidence type="ECO:0000313" key="3">
    <source>
        <dbReference type="Proteomes" id="UP000014500"/>
    </source>
</evidence>
<sequence>MFLQTQRKGLILALLILVIEKSAGSLERTEERTLSLTGKYSWELLFDIDNTNNSGHIIRKEVVKVSLFISYDQLLSQVNEYAHKARVGFESGAKLEVVSVSMSSGFESSVSQKYESTTKNHEEKREELTKTTEFDIGPNSRLVLYRLVFNGPGISYVTDTLSSTPRNISDVIISCTVRPKNFLKNIKVVYTGEGDAASKPSNSLVEVDGWNADINGGFDGDHVWLVPVWTTNPAIAATSIEVIIQRSENNRYSNLARGAGGPYRYLKMITDSVSNERITNLKLWRSKDKTSKPSLEGWKGWTGDINADRGGDYLYICWKTVQI</sequence>